<evidence type="ECO:0000313" key="11">
    <source>
        <dbReference type="Proteomes" id="UP001055439"/>
    </source>
</evidence>
<proteinExistence type="inferred from homology"/>
<feature type="domain" description="BZIP" evidence="8">
    <location>
        <begin position="327"/>
        <end position="365"/>
    </location>
</feature>
<dbReference type="EMBL" id="CP097506">
    <property type="protein sequence ID" value="URD95039.1"/>
    <property type="molecule type" value="Genomic_DNA"/>
</dbReference>
<evidence type="ECO:0000256" key="7">
    <source>
        <dbReference type="SAM" id="MobiDB-lite"/>
    </source>
</evidence>
<evidence type="ECO:0000256" key="1">
    <source>
        <dbReference type="ARBA" id="ARBA00004123"/>
    </source>
</evidence>
<feature type="non-terminal residue" evidence="10">
    <location>
        <position position="1"/>
    </location>
</feature>
<evidence type="ECO:0000259" key="9">
    <source>
        <dbReference type="Pfam" id="PF07777"/>
    </source>
</evidence>
<dbReference type="Pfam" id="PF00170">
    <property type="entry name" value="bZIP_1"/>
    <property type="match status" value="1"/>
</dbReference>
<feature type="domain" description="G-box binding protein multifunctional mosaic region" evidence="9">
    <location>
        <begin position="104"/>
        <end position="195"/>
    </location>
</feature>
<sequence>HFVSLPARHTLRLLPSLTLPLRGSHPIRFRGDSNLSLVAPIGPVFGFIPPPSKSRFLRVLDLNLRSSPTEQSPFQCRVLNLRVSASRDELGWPSGRLTMGSGGEASAKSPKPLAGQEQSPTTSSAAAVSVYPDWSNFQACPPMPPHGLFPSPVPSSPQAYPYMWGAPHLMPPYGTPPPPYLTYPPRGLYSHPSVPPGLHPFGPYAMSTTNMNAENSVSIGDSTSDSSSEESDDTSQNDSPPKTSGGGESFDDQAPSQAMMSHTRAVMPMPAAAAPGGVVGPATNLNIGMEYWAASNLSHIPSIHGKMPTTAVGGTVAPSTPSEHWLQAEFEELANRAETLKKENTSLRTELNRIKSEYEHLLSENNSLREKHGEVQKETQEPGFERNDQPLGKENPI</sequence>
<dbReference type="GO" id="GO:0005634">
    <property type="term" value="C:nucleus"/>
    <property type="evidence" value="ECO:0007669"/>
    <property type="project" value="UniProtKB-SubCell"/>
</dbReference>
<evidence type="ECO:0008006" key="12">
    <source>
        <dbReference type="Google" id="ProtNLM"/>
    </source>
</evidence>
<dbReference type="InterPro" id="IPR004827">
    <property type="entry name" value="bZIP"/>
</dbReference>
<organism evidence="10 11">
    <name type="scientific">Musa troglodytarum</name>
    <name type="common">fe'i banana</name>
    <dbReference type="NCBI Taxonomy" id="320322"/>
    <lineage>
        <taxon>Eukaryota</taxon>
        <taxon>Viridiplantae</taxon>
        <taxon>Streptophyta</taxon>
        <taxon>Embryophyta</taxon>
        <taxon>Tracheophyta</taxon>
        <taxon>Spermatophyta</taxon>
        <taxon>Magnoliopsida</taxon>
        <taxon>Liliopsida</taxon>
        <taxon>Zingiberales</taxon>
        <taxon>Musaceae</taxon>
        <taxon>Musa</taxon>
    </lineage>
</organism>
<keyword evidence="3" id="KW-0805">Transcription regulation</keyword>
<dbReference type="OrthoDB" id="791788at2759"/>
<keyword evidence="6" id="KW-0539">Nucleus</keyword>
<reference evidence="10" key="1">
    <citation type="submission" date="2022-05" db="EMBL/GenBank/DDBJ databases">
        <title>The Musa troglodytarum L. genome provides insights into the mechanism of non-climacteric behaviour and enrichment of carotenoids.</title>
        <authorList>
            <person name="Wang J."/>
        </authorList>
    </citation>
    <scope>NUCLEOTIDE SEQUENCE</scope>
    <source>
        <tissue evidence="10">Leaf</tissue>
    </source>
</reference>
<feature type="region of interest" description="Disordered" evidence="7">
    <location>
        <begin position="92"/>
        <end position="121"/>
    </location>
</feature>
<dbReference type="GO" id="GO:0003700">
    <property type="term" value="F:DNA-binding transcription factor activity"/>
    <property type="evidence" value="ECO:0007669"/>
    <property type="project" value="InterPro"/>
</dbReference>
<feature type="compositionally biased region" description="Basic and acidic residues" evidence="7">
    <location>
        <begin position="363"/>
        <end position="388"/>
    </location>
</feature>
<evidence type="ECO:0000256" key="4">
    <source>
        <dbReference type="ARBA" id="ARBA00023125"/>
    </source>
</evidence>
<comment type="similarity">
    <text evidence="2">Belongs to the bZIP family.</text>
</comment>
<dbReference type="InterPro" id="IPR012900">
    <property type="entry name" value="MFMR"/>
</dbReference>
<comment type="subcellular location">
    <subcellularLocation>
        <location evidence="1">Nucleus</location>
    </subcellularLocation>
</comment>
<dbReference type="PANTHER" id="PTHR45967">
    <property type="entry name" value="G-BOX-BINDING FACTOR 3-RELATED"/>
    <property type="match status" value="1"/>
</dbReference>
<evidence type="ECO:0000256" key="3">
    <source>
        <dbReference type="ARBA" id="ARBA00023015"/>
    </source>
</evidence>
<name>A0A9E7JWJ3_9LILI</name>
<protein>
    <recommendedName>
        <fullName evidence="12">BZIP transcription factor</fullName>
    </recommendedName>
</protein>
<dbReference type="InterPro" id="IPR045314">
    <property type="entry name" value="bZIP_plant_GBF1"/>
</dbReference>
<evidence type="ECO:0000259" key="8">
    <source>
        <dbReference type="Pfam" id="PF00170"/>
    </source>
</evidence>
<dbReference type="Pfam" id="PF07777">
    <property type="entry name" value="MFMR"/>
    <property type="match status" value="1"/>
</dbReference>
<feature type="region of interest" description="Disordered" evidence="7">
    <location>
        <begin position="214"/>
        <end position="261"/>
    </location>
</feature>
<evidence type="ECO:0000256" key="6">
    <source>
        <dbReference type="ARBA" id="ARBA00023242"/>
    </source>
</evidence>
<evidence type="ECO:0000256" key="2">
    <source>
        <dbReference type="ARBA" id="ARBA00007163"/>
    </source>
</evidence>
<dbReference type="GO" id="GO:0000976">
    <property type="term" value="F:transcription cis-regulatory region binding"/>
    <property type="evidence" value="ECO:0007669"/>
    <property type="project" value="UniProtKB-ARBA"/>
</dbReference>
<keyword evidence="11" id="KW-1185">Reference proteome</keyword>
<evidence type="ECO:0000256" key="5">
    <source>
        <dbReference type="ARBA" id="ARBA00023163"/>
    </source>
</evidence>
<dbReference type="InterPro" id="IPR044827">
    <property type="entry name" value="GBF-like"/>
</dbReference>
<dbReference type="CDD" id="cd14702">
    <property type="entry name" value="bZIP_plant_GBF1"/>
    <property type="match status" value="1"/>
</dbReference>
<keyword evidence="5" id="KW-0804">Transcription</keyword>
<keyword evidence="4" id="KW-0238">DNA-binding</keyword>
<feature type="region of interest" description="Disordered" evidence="7">
    <location>
        <begin position="363"/>
        <end position="397"/>
    </location>
</feature>
<dbReference type="Proteomes" id="UP001055439">
    <property type="component" value="Chromosome 4"/>
</dbReference>
<evidence type="ECO:0000313" key="10">
    <source>
        <dbReference type="EMBL" id="URD95039.1"/>
    </source>
</evidence>
<dbReference type="PANTHER" id="PTHR45967:SF2">
    <property type="entry name" value="BZIP TRANSCRIPTION FACTOR 68"/>
    <property type="match status" value="1"/>
</dbReference>
<dbReference type="AlphaFoldDB" id="A0A9E7JWJ3"/>
<dbReference type="Pfam" id="PF16596">
    <property type="entry name" value="MFMR_assoc"/>
    <property type="match status" value="1"/>
</dbReference>
<gene>
    <name evidence="10" type="ORF">MUK42_34868</name>
</gene>
<accession>A0A9E7JWJ3</accession>